<dbReference type="PRINTS" id="PR00364">
    <property type="entry name" value="DISEASERSIST"/>
</dbReference>
<accession>A0A5B7AYF2</accession>
<dbReference type="Pfam" id="PF00931">
    <property type="entry name" value="NB-ARC"/>
    <property type="match status" value="1"/>
</dbReference>
<protein>
    <recommendedName>
        <fullName evidence="2">NB-ARC domain-containing protein</fullName>
    </recommendedName>
</protein>
<keyword evidence="1" id="KW-0611">Plant defense</keyword>
<dbReference type="InterPro" id="IPR002182">
    <property type="entry name" value="NB-ARC"/>
</dbReference>
<dbReference type="Gene3D" id="3.40.50.300">
    <property type="entry name" value="P-loop containing nucleotide triphosphate hydrolases"/>
    <property type="match status" value="1"/>
</dbReference>
<dbReference type="EMBL" id="GHES01031130">
    <property type="protein sequence ID" value="MPA61689.1"/>
    <property type="molecule type" value="Transcribed_RNA"/>
</dbReference>
<dbReference type="InterPro" id="IPR027417">
    <property type="entry name" value="P-loop_NTPase"/>
</dbReference>
<gene>
    <name evidence="3" type="ORF">Din_031130</name>
</gene>
<dbReference type="PANTHER" id="PTHR36766">
    <property type="entry name" value="PLANT BROAD-SPECTRUM MILDEW RESISTANCE PROTEIN RPW8"/>
    <property type="match status" value="1"/>
</dbReference>
<organism evidence="3">
    <name type="scientific">Davidia involucrata</name>
    <name type="common">Dove tree</name>
    <dbReference type="NCBI Taxonomy" id="16924"/>
    <lineage>
        <taxon>Eukaryota</taxon>
        <taxon>Viridiplantae</taxon>
        <taxon>Streptophyta</taxon>
        <taxon>Embryophyta</taxon>
        <taxon>Tracheophyta</taxon>
        <taxon>Spermatophyta</taxon>
        <taxon>Magnoliopsida</taxon>
        <taxon>eudicotyledons</taxon>
        <taxon>Gunneridae</taxon>
        <taxon>Pentapetalae</taxon>
        <taxon>asterids</taxon>
        <taxon>Cornales</taxon>
        <taxon>Nyssaceae</taxon>
        <taxon>Davidia</taxon>
    </lineage>
</organism>
<dbReference type="SUPFAM" id="SSF52540">
    <property type="entry name" value="P-loop containing nucleoside triphosphate hydrolases"/>
    <property type="match status" value="1"/>
</dbReference>
<sequence length="388" mass="43982">MAVEVAEFLRNKFSNLLHEAGNDLNGLLKSRFGSIDDVIRQKMTIISSSTASELHVLLYDLIDALYECRVFAYQHKPTLNKGLLLYNALAEWWFTRKMKNRLREIKDKLQKVDGSTDSSPPTPTLFPSHRQTYPAVNESDIVGFGNEVMKIGNFLIEENNEVNVDGFTAIGIVGMGGAGKTALAQKVFDSTKVKENFPLRIWVSLWETFSEEVDVKVEVVKYILEAIGHDVDEFTSDLGIVELLEHLSDQLRGKRYLIVLDDVWHIDEWYADLNYRLPEDDRIGDRFSHGLPKGSGGAIIVTSRLEHVARKMVGGKNLVSLDSQWDKETCWSIFSHYVDNEGKIKLDDHIVEKMRDEIKEKCDGLPLAAKTLAEIIPFQIPKLEATNL</sequence>
<dbReference type="AlphaFoldDB" id="A0A5B7AYF2"/>
<reference evidence="3" key="1">
    <citation type="submission" date="2019-08" db="EMBL/GenBank/DDBJ databases">
        <title>Reference gene set and small RNA set construction with multiple tissues from Davidia involucrata Baill.</title>
        <authorList>
            <person name="Yang H."/>
            <person name="Zhou C."/>
            <person name="Li G."/>
            <person name="Wang J."/>
            <person name="Gao P."/>
            <person name="Wang M."/>
            <person name="Wang R."/>
            <person name="Zhao Y."/>
        </authorList>
    </citation>
    <scope>NUCLEOTIDE SEQUENCE</scope>
    <source>
        <tissue evidence="3">Mixed with DoveR01_LX</tissue>
    </source>
</reference>
<dbReference type="PANTHER" id="PTHR36766:SF70">
    <property type="entry name" value="DISEASE RESISTANCE PROTEIN RGA4"/>
    <property type="match status" value="1"/>
</dbReference>
<evidence type="ECO:0000313" key="3">
    <source>
        <dbReference type="EMBL" id="MPA61689.1"/>
    </source>
</evidence>
<dbReference type="GO" id="GO:0006952">
    <property type="term" value="P:defense response"/>
    <property type="evidence" value="ECO:0007669"/>
    <property type="project" value="UniProtKB-KW"/>
</dbReference>
<feature type="domain" description="NB-ARC" evidence="2">
    <location>
        <begin position="148"/>
        <end position="339"/>
    </location>
</feature>
<dbReference type="GO" id="GO:0043531">
    <property type="term" value="F:ADP binding"/>
    <property type="evidence" value="ECO:0007669"/>
    <property type="project" value="InterPro"/>
</dbReference>
<proteinExistence type="predicted"/>
<evidence type="ECO:0000256" key="1">
    <source>
        <dbReference type="ARBA" id="ARBA00022821"/>
    </source>
</evidence>
<evidence type="ECO:0000259" key="2">
    <source>
        <dbReference type="Pfam" id="PF00931"/>
    </source>
</evidence>
<name>A0A5B7AYF2_DAVIN</name>